<protein>
    <submittedName>
        <fullName evidence="1">Uncharacterized protein</fullName>
    </submittedName>
</protein>
<dbReference type="RefSeq" id="WP_144585689.1">
    <property type="nucleotide sequence ID" value="NZ_VJWX01000013.1"/>
</dbReference>
<dbReference type="OrthoDB" id="9816120at2"/>
<evidence type="ECO:0000313" key="1">
    <source>
        <dbReference type="EMBL" id="TVT61481.1"/>
    </source>
</evidence>
<organism evidence="1 2">
    <name type="scientific">Amycolatopsis rhizosphaerae</name>
    <dbReference type="NCBI Taxonomy" id="2053003"/>
    <lineage>
        <taxon>Bacteria</taxon>
        <taxon>Bacillati</taxon>
        <taxon>Actinomycetota</taxon>
        <taxon>Actinomycetes</taxon>
        <taxon>Pseudonocardiales</taxon>
        <taxon>Pseudonocardiaceae</taxon>
        <taxon>Amycolatopsis</taxon>
    </lineage>
</organism>
<sequence length="190" mass="19954">MRTTARQLFASGIIVALSAAAGLMVVRPALSEKEAGALADNYRFVAEPVNPGPPNARTPREVAPALGGIRSWISSVGAAAGLSDLRGLGRPADLCLVDPRDDSVTLLPARPSEKDGYAPVRLVPVGLPYDTTMAPMGCVPVDIDGNLDLLIGNYFPDAWRDAEGSHEARVEVRPGRSTILLGTDGTAEVR</sequence>
<comment type="caution">
    <text evidence="1">The sequence shown here is derived from an EMBL/GenBank/DDBJ whole genome shotgun (WGS) entry which is preliminary data.</text>
</comment>
<keyword evidence="2" id="KW-1185">Reference proteome</keyword>
<reference evidence="1 2" key="1">
    <citation type="submission" date="2019-07" db="EMBL/GenBank/DDBJ databases">
        <authorList>
            <person name="Duangmal K."/>
            <person name="Teo W.F.A."/>
        </authorList>
    </citation>
    <scope>NUCLEOTIDE SEQUENCE [LARGE SCALE GENOMIC DNA]</scope>
    <source>
        <strain evidence="1 2">TBRC 6029</strain>
    </source>
</reference>
<evidence type="ECO:0000313" key="2">
    <source>
        <dbReference type="Proteomes" id="UP000320011"/>
    </source>
</evidence>
<dbReference type="Proteomes" id="UP000320011">
    <property type="component" value="Unassembled WGS sequence"/>
</dbReference>
<name>A0A558DKE3_9PSEU</name>
<accession>A0A558DKE3</accession>
<dbReference type="AlphaFoldDB" id="A0A558DKE3"/>
<gene>
    <name evidence="1" type="ORF">FNH05_02920</name>
</gene>
<reference evidence="1 2" key="2">
    <citation type="submission" date="2019-08" db="EMBL/GenBank/DDBJ databases">
        <title>Amycolatopsis acidicola sp. nov., isolated from peat swamp forest soil.</title>
        <authorList>
            <person name="Srisuk N."/>
        </authorList>
    </citation>
    <scope>NUCLEOTIDE SEQUENCE [LARGE SCALE GENOMIC DNA]</scope>
    <source>
        <strain evidence="1 2">TBRC 6029</strain>
    </source>
</reference>
<dbReference type="EMBL" id="VJWX01000013">
    <property type="protein sequence ID" value="TVT61481.1"/>
    <property type="molecule type" value="Genomic_DNA"/>
</dbReference>
<proteinExistence type="predicted"/>